<dbReference type="CDD" id="cd00054">
    <property type="entry name" value="EGF_CA"/>
    <property type="match status" value="2"/>
</dbReference>
<dbReference type="PROSITE" id="PS00615">
    <property type="entry name" value="C_TYPE_LECTIN_1"/>
    <property type="match status" value="1"/>
</dbReference>
<keyword evidence="1" id="KW-0217">Developmental protein</keyword>
<feature type="disulfide bond" evidence="7">
    <location>
        <begin position="192"/>
        <end position="201"/>
    </location>
</feature>
<feature type="domain" description="EGF-like" evidence="9">
    <location>
        <begin position="165"/>
        <end position="202"/>
    </location>
</feature>
<evidence type="ECO:0000256" key="2">
    <source>
        <dbReference type="ARBA" id="ARBA00022536"/>
    </source>
</evidence>
<dbReference type="PROSITE" id="PS00022">
    <property type="entry name" value="EGF_1"/>
    <property type="match status" value="2"/>
</dbReference>
<evidence type="ECO:0000256" key="1">
    <source>
        <dbReference type="ARBA" id="ARBA00022473"/>
    </source>
</evidence>
<dbReference type="Proteomes" id="UP000694845">
    <property type="component" value="Unplaced"/>
</dbReference>
<feature type="domain" description="C-type lectin" evidence="10">
    <location>
        <begin position="44"/>
        <end position="161"/>
    </location>
</feature>
<dbReference type="PROSITE" id="PS50041">
    <property type="entry name" value="C_TYPE_LECTIN_2"/>
    <property type="match status" value="2"/>
</dbReference>
<sequence>MEDSSFARCLPFMAVFIGVFFMFILGTTQGNTLSDACDKDWLRYKDYCYFFSTTHMNFMEGRDFCKYRGADLASVHHDTERIFLDKNRPRGQRSWVGYNDLASEGHFVWTDGTTSYYNNWAPGLPYDFGGEDCTYSDPDFYGSKGNWNDVSCFQRYYPICKKRITASSCNDKPCQNGGVCESLSNGGYQCKCKTGYSGKDCEQDDFCKTEWHHFGDFCYLFRDEYKFFGDRHTWDGAQSKCESYGGNLVSIHSKEESDFIFEHMGYSEGRFWIGFTDKAKDGTFKWSDGTKTDYLNWRPGTPKDSENEDCAHVDPMYFGSQWSDVTCSKYYGYVCKDTIKMCEKHPCLNGASCVDMVQDYRCKCLPGFEGKNCETNTDECAQTTCPPGLIGVDGINSCCCVSDSPIDWP</sequence>
<dbReference type="SMART" id="SM00034">
    <property type="entry name" value="CLECT"/>
    <property type="match status" value="2"/>
</dbReference>
<dbReference type="SUPFAM" id="SSF57196">
    <property type="entry name" value="EGF/Laminin"/>
    <property type="match status" value="1"/>
</dbReference>
<keyword evidence="3 8" id="KW-0732">Signal</keyword>
<evidence type="ECO:0000256" key="6">
    <source>
        <dbReference type="ARBA" id="ARBA00023180"/>
    </source>
</evidence>
<evidence type="ECO:0000259" key="9">
    <source>
        <dbReference type="PROSITE" id="PS50026"/>
    </source>
</evidence>
<dbReference type="InterPro" id="IPR000742">
    <property type="entry name" value="EGF"/>
</dbReference>
<dbReference type="Gene3D" id="2.10.25.10">
    <property type="entry name" value="Laminin"/>
    <property type="match status" value="2"/>
</dbReference>
<dbReference type="GO" id="GO:0043005">
    <property type="term" value="C:neuron projection"/>
    <property type="evidence" value="ECO:0007669"/>
    <property type="project" value="UniProtKB-ARBA"/>
</dbReference>
<name>A0A8B7YNS6_ACAPL</name>
<feature type="domain" description="EGF-like" evidence="9">
    <location>
        <begin position="338"/>
        <end position="374"/>
    </location>
</feature>
<dbReference type="InterPro" id="IPR018378">
    <property type="entry name" value="C-type_lectin_CS"/>
</dbReference>
<protein>
    <submittedName>
        <fullName evidence="12">Macrophage mannose receptor 1-like</fullName>
    </submittedName>
</protein>
<feature type="domain" description="C-type lectin" evidence="10">
    <location>
        <begin position="214"/>
        <end position="336"/>
    </location>
</feature>
<dbReference type="OrthoDB" id="418245at2759"/>
<evidence type="ECO:0000259" key="10">
    <source>
        <dbReference type="PROSITE" id="PS50041"/>
    </source>
</evidence>
<dbReference type="GO" id="GO:0009887">
    <property type="term" value="P:animal organ morphogenesis"/>
    <property type="evidence" value="ECO:0007669"/>
    <property type="project" value="UniProtKB-ARBA"/>
</dbReference>
<dbReference type="GO" id="GO:0048646">
    <property type="term" value="P:anatomical structure formation involved in morphogenesis"/>
    <property type="evidence" value="ECO:0007669"/>
    <property type="project" value="UniProtKB-ARBA"/>
</dbReference>
<dbReference type="FunFam" id="2.10.25.10:FF:000172">
    <property type="entry name" value="FAT atypical cadherin 3"/>
    <property type="match status" value="1"/>
</dbReference>
<keyword evidence="4" id="KW-0677">Repeat</keyword>
<keyword evidence="5 7" id="KW-1015">Disulfide bond</keyword>
<dbReference type="InterPro" id="IPR016186">
    <property type="entry name" value="C-type_lectin-like/link_sf"/>
</dbReference>
<accession>A0A8B7YNS6</accession>
<gene>
    <name evidence="12" type="primary">LOC110980585</name>
</gene>
<dbReference type="InterPro" id="IPR016187">
    <property type="entry name" value="CTDL_fold"/>
</dbReference>
<dbReference type="InterPro" id="IPR000152">
    <property type="entry name" value="EGF-type_Asp/Asn_hydroxyl_site"/>
</dbReference>
<dbReference type="OMA" id="GINSCCC"/>
<dbReference type="GO" id="GO:0005509">
    <property type="term" value="F:calcium ion binding"/>
    <property type="evidence" value="ECO:0007669"/>
    <property type="project" value="InterPro"/>
</dbReference>
<dbReference type="RefSeq" id="XP_022093106.1">
    <property type="nucleotide sequence ID" value="XM_022237414.1"/>
</dbReference>
<dbReference type="PROSITE" id="PS00010">
    <property type="entry name" value="ASX_HYDROXYL"/>
    <property type="match status" value="1"/>
</dbReference>
<dbReference type="InterPro" id="IPR050111">
    <property type="entry name" value="C-type_lectin/snaclec_domain"/>
</dbReference>
<feature type="signal peptide" evidence="8">
    <location>
        <begin position="1"/>
        <end position="30"/>
    </location>
</feature>
<feature type="chain" id="PRO_5033995074" evidence="8">
    <location>
        <begin position="31"/>
        <end position="409"/>
    </location>
</feature>
<dbReference type="SMART" id="SM00179">
    <property type="entry name" value="EGF_CA"/>
    <property type="match status" value="2"/>
</dbReference>
<dbReference type="Pfam" id="PF00008">
    <property type="entry name" value="EGF"/>
    <property type="match status" value="2"/>
</dbReference>
<dbReference type="FunFam" id="2.10.25.10:FF:000123">
    <property type="entry name" value="Crumbs homolog 1 (Drosophila)"/>
    <property type="match status" value="1"/>
</dbReference>
<evidence type="ECO:0000313" key="12">
    <source>
        <dbReference type="RefSeq" id="XP_022093106.1"/>
    </source>
</evidence>
<dbReference type="GO" id="GO:0016358">
    <property type="term" value="P:dendrite development"/>
    <property type="evidence" value="ECO:0007669"/>
    <property type="project" value="UniProtKB-ARBA"/>
</dbReference>
<evidence type="ECO:0000256" key="8">
    <source>
        <dbReference type="SAM" id="SignalP"/>
    </source>
</evidence>
<evidence type="ECO:0000256" key="7">
    <source>
        <dbReference type="PROSITE-ProRule" id="PRU00076"/>
    </source>
</evidence>
<organism evidence="11 12">
    <name type="scientific">Acanthaster planci</name>
    <name type="common">Crown-of-thorns starfish</name>
    <dbReference type="NCBI Taxonomy" id="133434"/>
    <lineage>
        <taxon>Eukaryota</taxon>
        <taxon>Metazoa</taxon>
        <taxon>Echinodermata</taxon>
        <taxon>Eleutherozoa</taxon>
        <taxon>Asterozoa</taxon>
        <taxon>Asteroidea</taxon>
        <taxon>Valvatacea</taxon>
        <taxon>Valvatida</taxon>
        <taxon>Acanthasteridae</taxon>
        <taxon>Acanthaster</taxon>
    </lineage>
</organism>
<keyword evidence="11" id="KW-1185">Reference proteome</keyword>
<dbReference type="InterPro" id="IPR001304">
    <property type="entry name" value="C-type_lectin-like"/>
</dbReference>
<dbReference type="GeneID" id="110980585"/>
<proteinExistence type="predicted"/>
<dbReference type="AlphaFoldDB" id="A0A8B7YNS6"/>
<dbReference type="InterPro" id="IPR001881">
    <property type="entry name" value="EGF-like_Ca-bd_dom"/>
</dbReference>
<keyword evidence="6" id="KW-0325">Glycoprotein</keyword>
<dbReference type="Pfam" id="PF00059">
    <property type="entry name" value="Lectin_C"/>
    <property type="match status" value="2"/>
</dbReference>
<evidence type="ECO:0000256" key="4">
    <source>
        <dbReference type="ARBA" id="ARBA00022737"/>
    </source>
</evidence>
<comment type="caution">
    <text evidence="7">Lacks conserved residue(s) required for the propagation of feature annotation.</text>
</comment>
<evidence type="ECO:0000313" key="11">
    <source>
        <dbReference type="Proteomes" id="UP000694845"/>
    </source>
</evidence>
<reference evidence="12" key="1">
    <citation type="submission" date="2025-08" db="UniProtKB">
        <authorList>
            <consortium name="RefSeq"/>
        </authorList>
    </citation>
    <scope>IDENTIFICATION</scope>
</reference>
<dbReference type="PANTHER" id="PTHR22803">
    <property type="entry name" value="MANNOSE, PHOSPHOLIPASE, LECTIN RECEPTOR RELATED"/>
    <property type="match status" value="1"/>
</dbReference>
<feature type="disulfide bond" evidence="7">
    <location>
        <begin position="364"/>
        <end position="373"/>
    </location>
</feature>
<keyword evidence="2 7" id="KW-0245">EGF-like domain</keyword>
<dbReference type="KEGG" id="aplc:110980585"/>
<evidence type="ECO:0000256" key="5">
    <source>
        <dbReference type="ARBA" id="ARBA00023157"/>
    </source>
</evidence>
<dbReference type="SUPFAM" id="SSF56436">
    <property type="entry name" value="C-type lectin-like"/>
    <property type="match status" value="2"/>
</dbReference>
<dbReference type="GO" id="GO:0048667">
    <property type="term" value="P:cell morphogenesis involved in neuron differentiation"/>
    <property type="evidence" value="ECO:0007669"/>
    <property type="project" value="UniProtKB-ARBA"/>
</dbReference>
<dbReference type="SMART" id="SM00181">
    <property type="entry name" value="EGF"/>
    <property type="match status" value="2"/>
</dbReference>
<dbReference type="Gene3D" id="3.10.100.10">
    <property type="entry name" value="Mannose-Binding Protein A, subunit A"/>
    <property type="match status" value="2"/>
</dbReference>
<dbReference type="GO" id="GO:0001764">
    <property type="term" value="P:neuron migration"/>
    <property type="evidence" value="ECO:0007669"/>
    <property type="project" value="UniProtKB-ARBA"/>
</dbReference>
<evidence type="ECO:0000256" key="3">
    <source>
        <dbReference type="ARBA" id="ARBA00022729"/>
    </source>
</evidence>
<dbReference type="PRINTS" id="PR00010">
    <property type="entry name" value="EGFBLOOD"/>
</dbReference>
<dbReference type="PROSITE" id="PS50026">
    <property type="entry name" value="EGF_3"/>
    <property type="match status" value="2"/>
</dbReference>
<dbReference type="PROSITE" id="PS01186">
    <property type="entry name" value="EGF_2"/>
    <property type="match status" value="2"/>
</dbReference>